<dbReference type="AlphaFoldDB" id="A0A833USL9"/>
<dbReference type="InterPro" id="IPR036691">
    <property type="entry name" value="Endo/exonu/phosph_ase_sf"/>
</dbReference>
<comment type="caution">
    <text evidence="1">The sequence shown here is derived from an EMBL/GenBank/DDBJ whole genome shotgun (WGS) entry which is preliminary data.</text>
</comment>
<evidence type="ECO:0000313" key="2">
    <source>
        <dbReference type="Proteomes" id="UP000619265"/>
    </source>
</evidence>
<reference evidence="1" key="2">
    <citation type="submission" date="2020-03" db="EMBL/GenBank/DDBJ databases">
        <title>Walnut 2.0.</title>
        <authorList>
            <person name="Marrano A."/>
            <person name="Britton M."/>
            <person name="Zimin A.V."/>
            <person name="Zaini P.A."/>
            <person name="Workman R."/>
            <person name="Puiu D."/>
            <person name="Bianco L."/>
            <person name="Allen B.J."/>
            <person name="Troggio M."/>
            <person name="Leslie C.A."/>
            <person name="Timp W."/>
            <person name="Dendekar A."/>
            <person name="Salzberg S.L."/>
            <person name="Neale D.B."/>
        </authorList>
    </citation>
    <scope>NUCLEOTIDE SEQUENCE</scope>
    <source>
        <tissue evidence="1">Leaves</tissue>
    </source>
</reference>
<dbReference type="Gene3D" id="3.60.10.10">
    <property type="entry name" value="Endonuclease/exonuclease/phosphatase"/>
    <property type="match status" value="1"/>
</dbReference>
<dbReference type="Proteomes" id="UP000619265">
    <property type="component" value="Unassembled WGS sequence"/>
</dbReference>
<dbReference type="SUPFAM" id="SSF56219">
    <property type="entry name" value="DNase I-like"/>
    <property type="match status" value="1"/>
</dbReference>
<proteinExistence type="predicted"/>
<protein>
    <submittedName>
        <fullName evidence="1">Uncharacterized protein</fullName>
    </submittedName>
</protein>
<sequence length="270" mass="31501">MITGWVILDDTRTLVTFVYAKCNHVDRKSLWESLVACRQSNNRLILGDFNIIRTDREEVGGRPHLAKVIDDFNEWIDTCGLMEVKYHGNHLSWCNGQEGNARKWARLDQALMNMVLSLFVPIQKKCGARRNPFIVWYKQFGIRLRGVRGLIKLAAKLKRVKMELRSWNRNVFGRVKKHIQGLEEKLTALEFQLQADYSDETDAEFKATKMELDVWEKKEETRLAQAAKKKWLKEGDQNSRFFHVVVSQRRHGVVISRMQLEDGTVLESPK</sequence>
<gene>
    <name evidence="1" type="ORF">F2P56_022187</name>
</gene>
<dbReference type="EMBL" id="LIHL02000010">
    <property type="protein sequence ID" value="KAF5458130.1"/>
    <property type="molecule type" value="Genomic_DNA"/>
</dbReference>
<dbReference type="PANTHER" id="PTHR33710">
    <property type="entry name" value="BNAC02G09200D PROTEIN"/>
    <property type="match status" value="1"/>
</dbReference>
<organism evidence="1 2">
    <name type="scientific">Juglans regia</name>
    <name type="common">English walnut</name>
    <dbReference type="NCBI Taxonomy" id="51240"/>
    <lineage>
        <taxon>Eukaryota</taxon>
        <taxon>Viridiplantae</taxon>
        <taxon>Streptophyta</taxon>
        <taxon>Embryophyta</taxon>
        <taxon>Tracheophyta</taxon>
        <taxon>Spermatophyta</taxon>
        <taxon>Magnoliopsida</taxon>
        <taxon>eudicotyledons</taxon>
        <taxon>Gunneridae</taxon>
        <taxon>Pentapetalae</taxon>
        <taxon>rosids</taxon>
        <taxon>fabids</taxon>
        <taxon>Fagales</taxon>
        <taxon>Juglandaceae</taxon>
        <taxon>Juglans</taxon>
    </lineage>
</organism>
<dbReference type="Gramene" id="Jr10_11930_p1">
    <property type="protein sequence ID" value="cds.Jr10_11930_p1"/>
    <property type="gene ID" value="Jr10_11930"/>
</dbReference>
<name>A0A833USL9_JUGRE</name>
<accession>A0A833USL9</accession>
<dbReference type="PANTHER" id="PTHR33710:SF13">
    <property type="entry name" value="ENDONUCLEASE_EXONUCLEASE_PHOSPHATASE FAMILY PROTEIN"/>
    <property type="match status" value="1"/>
</dbReference>
<evidence type="ECO:0000313" key="1">
    <source>
        <dbReference type="EMBL" id="KAF5458130.1"/>
    </source>
</evidence>
<reference evidence="1" key="1">
    <citation type="submission" date="2015-10" db="EMBL/GenBank/DDBJ databases">
        <authorList>
            <person name="Martinez-Garcia P.J."/>
            <person name="Crepeau M.W."/>
            <person name="Puiu D."/>
            <person name="Gonzalez-Ibeas D."/>
            <person name="Whalen J."/>
            <person name="Stevens K."/>
            <person name="Paul R."/>
            <person name="Butterfield T."/>
            <person name="Britton M."/>
            <person name="Reagan R."/>
            <person name="Chakraborty S."/>
            <person name="Walawage S.L."/>
            <person name="Vasquez-Gross H.A."/>
            <person name="Cardeno C."/>
            <person name="Famula R."/>
            <person name="Pratt K."/>
            <person name="Kuruganti S."/>
            <person name="Aradhya M.K."/>
            <person name="Leslie C.A."/>
            <person name="Dandekar A.M."/>
            <person name="Salzberg S.L."/>
            <person name="Wegrzyn J.L."/>
            <person name="Langley C.H."/>
            <person name="Neale D.B."/>
        </authorList>
    </citation>
    <scope>NUCLEOTIDE SEQUENCE</scope>
    <source>
        <tissue evidence="1">Leaves</tissue>
    </source>
</reference>